<proteinExistence type="predicted"/>
<protein>
    <submittedName>
        <fullName evidence="1">Uncharacterized protein</fullName>
    </submittedName>
</protein>
<accession>G3HP31</accession>
<name>G3HP31_CRIGR</name>
<sequence>MIAENRLLCTFPLLLRASSFVLFTFGEPGGFVLTLKPHRQCFLSLRASGFYKHQKVMCF</sequence>
<dbReference type="InParanoid" id="G3HP31"/>
<dbReference type="EMBL" id="JH000564">
    <property type="protein sequence ID" value="EGV99804.1"/>
    <property type="molecule type" value="Genomic_DNA"/>
</dbReference>
<evidence type="ECO:0000313" key="1">
    <source>
        <dbReference type="EMBL" id="EGV99804.1"/>
    </source>
</evidence>
<dbReference type="AlphaFoldDB" id="G3HP31"/>
<gene>
    <name evidence="1" type="ORF">I79_012534</name>
</gene>
<organism evidence="1 2">
    <name type="scientific">Cricetulus griseus</name>
    <name type="common">Chinese hamster</name>
    <name type="synonym">Cricetulus barabensis griseus</name>
    <dbReference type="NCBI Taxonomy" id="10029"/>
    <lineage>
        <taxon>Eukaryota</taxon>
        <taxon>Metazoa</taxon>
        <taxon>Chordata</taxon>
        <taxon>Craniata</taxon>
        <taxon>Vertebrata</taxon>
        <taxon>Euteleostomi</taxon>
        <taxon>Mammalia</taxon>
        <taxon>Eutheria</taxon>
        <taxon>Euarchontoglires</taxon>
        <taxon>Glires</taxon>
        <taxon>Rodentia</taxon>
        <taxon>Myomorpha</taxon>
        <taxon>Muroidea</taxon>
        <taxon>Cricetidae</taxon>
        <taxon>Cricetinae</taxon>
        <taxon>Cricetulus</taxon>
    </lineage>
</organism>
<dbReference type="Proteomes" id="UP000001075">
    <property type="component" value="Unassembled WGS sequence"/>
</dbReference>
<evidence type="ECO:0000313" key="2">
    <source>
        <dbReference type="Proteomes" id="UP000001075"/>
    </source>
</evidence>
<reference evidence="2" key="1">
    <citation type="journal article" date="2011" name="Nat. Biotechnol.">
        <title>The genomic sequence of the Chinese hamster ovary (CHO)-K1 cell line.</title>
        <authorList>
            <person name="Xu X."/>
            <person name="Nagarajan H."/>
            <person name="Lewis N.E."/>
            <person name="Pan S."/>
            <person name="Cai Z."/>
            <person name="Liu X."/>
            <person name="Chen W."/>
            <person name="Xie M."/>
            <person name="Wang W."/>
            <person name="Hammond S."/>
            <person name="Andersen M.R."/>
            <person name="Neff N."/>
            <person name="Passarelli B."/>
            <person name="Koh W."/>
            <person name="Fan H.C."/>
            <person name="Wang J."/>
            <person name="Gui Y."/>
            <person name="Lee K.H."/>
            <person name="Betenbaugh M.J."/>
            <person name="Quake S.R."/>
            <person name="Famili I."/>
            <person name="Palsson B.O."/>
            <person name="Wang J."/>
        </authorList>
    </citation>
    <scope>NUCLEOTIDE SEQUENCE [LARGE SCALE GENOMIC DNA]</scope>
    <source>
        <strain evidence="2">CHO K1 cell line</strain>
    </source>
</reference>